<dbReference type="PANTHER" id="PTHR13748:SF62">
    <property type="entry name" value="COBW DOMAIN-CONTAINING PROTEIN"/>
    <property type="match status" value="1"/>
</dbReference>
<dbReference type="Proteomes" id="UP000637695">
    <property type="component" value="Unassembled WGS sequence"/>
</dbReference>
<protein>
    <recommendedName>
        <fullName evidence="1">CobW/HypB/UreG nucleotide-binding domain-containing protein</fullName>
    </recommendedName>
</protein>
<dbReference type="GO" id="GO:0005737">
    <property type="term" value="C:cytoplasm"/>
    <property type="evidence" value="ECO:0007669"/>
    <property type="project" value="TreeGrafter"/>
</dbReference>
<dbReference type="SUPFAM" id="SSF52540">
    <property type="entry name" value="P-loop containing nucleoside triphosphate hydrolases"/>
    <property type="match status" value="1"/>
</dbReference>
<sequence length="346" mass="38147">MIVRMARYLRSLGESVAVITNDQGSDLIDTRTIAAADAFVVEIVGGCFCCRFHELESVIQGVINEHHPTWILSEAVGSCTDLVATVMRPLRRLYRETLRLRPVSVVVDPARALCLLCDRPQNFSEEIAYLYRQQLCEADVILLNKSDVTTQSVSNAVRSVLKTVNPGATIVQTSALTGDGLTDWADLLCHGTEKVAENPLVQLDYDVYAQAEAQLGWVNLRVEARGREPFSASKFLREIGAELQTRLREKRFETAHVKMLGLSARSPVIGSLTTSAGQWRWSDSGDTMTPEALILVNARVSAPPEELLDCVMRSLDIVSTARGIPYGVIASQAFRPARPTPSYREA</sequence>
<feature type="domain" description="CobW/HypB/UreG nucleotide-binding" evidence="1">
    <location>
        <begin position="11"/>
        <end position="171"/>
    </location>
</feature>
<gene>
    <name evidence="2" type="ORF">GCM10010885_24550</name>
</gene>
<reference evidence="2" key="2">
    <citation type="submission" date="2020-09" db="EMBL/GenBank/DDBJ databases">
        <authorList>
            <person name="Sun Q."/>
            <person name="Ohkuma M."/>
        </authorList>
    </citation>
    <scope>NUCLEOTIDE SEQUENCE</scope>
    <source>
        <strain evidence="2">JCM 18487</strain>
    </source>
</reference>
<dbReference type="InterPro" id="IPR027417">
    <property type="entry name" value="P-loop_NTPase"/>
</dbReference>
<keyword evidence="3" id="KW-1185">Reference proteome</keyword>
<dbReference type="PANTHER" id="PTHR13748">
    <property type="entry name" value="COBW-RELATED"/>
    <property type="match status" value="1"/>
</dbReference>
<dbReference type="EMBL" id="BMOY01000072">
    <property type="protein sequence ID" value="GGJ14367.1"/>
    <property type="molecule type" value="Genomic_DNA"/>
</dbReference>
<dbReference type="Pfam" id="PF02492">
    <property type="entry name" value="cobW"/>
    <property type="match status" value="1"/>
</dbReference>
<organism evidence="2 3">
    <name type="scientific">Alicyclobacillus cellulosilyticus</name>
    <dbReference type="NCBI Taxonomy" id="1003997"/>
    <lineage>
        <taxon>Bacteria</taxon>
        <taxon>Bacillati</taxon>
        <taxon>Bacillota</taxon>
        <taxon>Bacilli</taxon>
        <taxon>Bacillales</taxon>
        <taxon>Alicyclobacillaceae</taxon>
        <taxon>Alicyclobacillus</taxon>
    </lineage>
</organism>
<evidence type="ECO:0000259" key="1">
    <source>
        <dbReference type="Pfam" id="PF02492"/>
    </source>
</evidence>
<reference evidence="2" key="1">
    <citation type="journal article" date="2014" name="Int. J. Syst. Evol. Microbiol.">
        <title>Complete genome sequence of Corynebacterium casei LMG S-19264T (=DSM 44701T), isolated from a smear-ripened cheese.</title>
        <authorList>
            <consortium name="US DOE Joint Genome Institute (JGI-PGF)"/>
            <person name="Walter F."/>
            <person name="Albersmeier A."/>
            <person name="Kalinowski J."/>
            <person name="Ruckert C."/>
        </authorList>
    </citation>
    <scope>NUCLEOTIDE SEQUENCE</scope>
    <source>
        <strain evidence="2">JCM 18487</strain>
    </source>
</reference>
<dbReference type="AlphaFoldDB" id="A0A917KHM9"/>
<evidence type="ECO:0000313" key="2">
    <source>
        <dbReference type="EMBL" id="GGJ14367.1"/>
    </source>
</evidence>
<comment type="caution">
    <text evidence="2">The sequence shown here is derived from an EMBL/GenBank/DDBJ whole genome shotgun (WGS) entry which is preliminary data.</text>
</comment>
<evidence type="ECO:0000313" key="3">
    <source>
        <dbReference type="Proteomes" id="UP000637695"/>
    </source>
</evidence>
<dbReference type="InterPro" id="IPR003495">
    <property type="entry name" value="CobW/HypB/UreG_nucleotide-bd"/>
</dbReference>
<dbReference type="Gene3D" id="3.40.50.300">
    <property type="entry name" value="P-loop containing nucleotide triphosphate hydrolases"/>
    <property type="match status" value="1"/>
</dbReference>
<accession>A0A917KHM9</accession>
<dbReference type="InterPro" id="IPR051316">
    <property type="entry name" value="Zinc-reg_GTPase_activator"/>
</dbReference>
<name>A0A917KHM9_9BACL</name>
<proteinExistence type="predicted"/>